<dbReference type="OrthoDB" id="9800154at2"/>
<gene>
    <name evidence="3" type="ORF">BAY60_27680</name>
</gene>
<dbReference type="InterPro" id="IPR002645">
    <property type="entry name" value="STAS_dom"/>
</dbReference>
<dbReference type="PANTHER" id="PTHR33745">
    <property type="entry name" value="RSBT ANTAGONIST PROTEIN RSBS-RELATED"/>
    <property type="match status" value="1"/>
</dbReference>
<protein>
    <submittedName>
        <fullName evidence="3">Anti-anti-sigma factor</fullName>
    </submittedName>
</protein>
<evidence type="ECO:0000313" key="4">
    <source>
        <dbReference type="Proteomes" id="UP000249915"/>
    </source>
</evidence>
<dbReference type="Gene3D" id="3.30.750.24">
    <property type="entry name" value="STAS domain"/>
    <property type="match status" value="1"/>
</dbReference>
<dbReference type="PANTHER" id="PTHR33745:SF3">
    <property type="entry name" value="RSBT CO-ANTAGONIST PROTEIN RSBRC"/>
    <property type="match status" value="1"/>
</dbReference>
<dbReference type="InterPro" id="IPR036513">
    <property type="entry name" value="STAS_dom_sf"/>
</dbReference>
<dbReference type="PROSITE" id="PS50801">
    <property type="entry name" value="STAS"/>
    <property type="match status" value="1"/>
</dbReference>
<keyword evidence="4" id="KW-1185">Reference proteome</keyword>
<dbReference type="InterPro" id="IPR051932">
    <property type="entry name" value="Bact_StressResp_Reg"/>
</dbReference>
<feature type="domain" description="STAS" evidence="2">
    <location>
        <begin position="168"/>
        <end position="279"/>
    </location>
</feature>
<name>A0A2V4ALR1_9PSEU</name>
<dbReference type="AlphaFoldDB" id="A0A2V4ALR1"/>
<reference evidence="3 4" key="1">
    <citation type="submission" date="2016-07" db="EMBL/GenBank/DDBJ databases">
        <title>Draft genome sequence of Prauserella muralis DSM 45305, isolated from a mould-covered wall in an indoor environment.</title>
        <authorList>
            <person name="Ruckert C."/>
            <person name="Albersmeier A."/>
            <person name="Jiang C.-L."/>
            <person name="Jiang Y."/>
            <person name="Kalinowski J."/>
            <person name="Schneider O."/>
            <person name="Winkler A."/>
            <person name="Zotchev S.B."/>
        </authorList>
    </citation>
    <scope>NUCLEOTIDE SEQUENCE [LARGE SCALE GENOMIC DNA]</scope>
    <source>
        <strain evidence="3 4">DSM 45305</strain>
    </source>
</reference>
<evidence type="ECO:0000259" key="2">
    <source>
        <dbReference type="PROSITE" id="PS50801"/>
    </source>
</evidence>
<dbReference type="Proteomes" id="UP000249915">
    <property type="component" value="Unassembled WGS sequence"/>
</dbReference>
<sequence length="296" mass="31083">MRRPGPGGASVIAGTNQTVRDGLTEFLKIRRGDIERAWAATPVFTSKRPADAAEECAELLSGIRQVIETGTEEDPSADGFSAVRTVLGSLASRSAGGPSGSDRPDVTVLKAPLLRLWGEQGHDEDVTNAGALALSTAINTLRIAVLEIELSAGADTILSQRQQLTELSTPVIKLWDGILAIPLIGTLDSSRGQAATEALLQQIVAQQARVAILDITGVTAVDTLVAQHLLKTAMAARLMGAECVISGIRPQIAQTMVQLGIDLGEVATRATLADAFSHALRKIGMAITRSDNEPGR</sequence>
<proteinExistence type="predicted"/>
<organism evidence="3 4">
    <name type="scientific">Prauserella muralis</name>
    <dbReference type="NCBI Taxonomy" id="588067"/>
    <lineage>
        <taxon>Bacteria</taxon>
        <taxon>Bacillati</taxon>
        <taxon>Actinomycetota</taxon>
        <taxon>Actinomycetes</taxon>
        <taxon>Pseudonocardiales</taxon>
        <taxon>Pseudonocardiaceae</taxon>
        <taxon>Prauserella</taxon>
    </lineage>
</organism>
<keyword evidence="1" id="KW-0597">Phosphoprotein</keyword>
<dbReference type="SUPFAM" id="SSF52091">
    <property type="entry name" value="SpoIIaa-like"/>
    <property type="match status" value="1"/>
</dbReference>
<evidence type="ECO:0000256" key="1">
    <source>
        <dbReference type="ARBA" id="ARBA00022553"/>
    </source>
</evidence>
<dbReference type="Pfam" id="PF01740">
    <property type="entry name" value="STAS"/>
    <property type="match status" value="1"/>
</dbReference>
<dbReference type="CDD" id="cd07041">
    <property type="entry name" value="STAS_RsbR_RsbS_like"/>
    <property type="match status" value="1"/>
</dbReference>
<accession>A0A2V4ALR1</accession>
<dbReference type="EMBL" id="MASW01000006">
    <property type="protein sequence ID" value="PXY21238.1"/>
    <property type="molecule type" value="Genomic_DNA"/>
</dbReference>
<comment type="caution">
    <text evidence="3">The sequence shown here is derived from an EMBL/GenBank/DDBJ whole genome shotgun (WGS) entry which is preliminary data.</text>
</comment>
<evidence type="ECO:0000313" key="3">
    <source>
        <dbReference type="EMBL" id="PXY21238.1"/>
    </source>
</evidence>